<evidence type="ECO:0000313" key="3">
    <source>
        <dbReference type="Proteomes" id="UP000319383"/>
    </source>
</evidence>
<protein>
    <recommendedName>
        <fullName evidence="1">Hint domain-containing protein</fullName>
    </recommendedName>
</protein>
<dbReference type="Pfam" id="PF07591">
    <property type="entry name" value="PT-HINT"/>
    <property type="match status" value="1"/>
</dbReference>
<dbReference type="SUPFAM" id="SSF51294">
    <property type="entry name" value="Hedgehog/intein (Hint) domain"/>
    <property type="match status" value="1"/>
</dbReference>
<dbReference type="AlphaFoldDB" id="A0A517ZHN8"/>
<dbReference type="InterPro" id="IPR011989">
    <property type="entry name" value="ARM-like"/>
</dbReference>
<dbReference type="CDD" id="cd00081">
    <property type="entry name" value="Hint"/>
    <property type="match status" value="1"/>
</dbReference>
<evidence type="ECO:0000313" key="2">
    <source>
        <dbReference type="EMBL" id="QDU41998.1"/>
    </source>
</evidence>
<dbReference type="InterPro" id="IPR003587">
    <property type="entry name" value="Hint_dom_N"/>
</dbReference>
<dbReference type="Gene3D" id="1.25.10.10">
    <property type="entry name" value="Leucine-rich Repeat Variant"/>
    <property type="match status" value="1"/>
</dbReference>
<sequence>MLKCSTQIMIIVVVAGLSSTAVVVAERPVSRNSRETLAQVLRLEVDGGVANRAELLQGVLGNSKRDAPARWQSGQVRTHAGWVAYDQQPTSDKLLALRSEYRQRRSDAGESFEERLKLADWCRTHRLWDQERAHLVEALEIQPTSEAVRRRLGYRMIGGIWLSPQQIEMFKEEQQTRAAALNRWQPRILKIRNGLSSPSERRRKKAEKELAAITDPEAVYAMEQLFFRGQEPEELAATRTFGQMTVYQAAHALVDVAIAANNSRVRDAAIEELQNKPHKQSVPELLGRLTTPIETDIEASYRNGSAFIRQVYYREQQYQKRALVVESTIDFIGPTDMNTASSRRFAEDISRRQKETTRQINAQAQKDNARIYTVLAAISEVDVSNSPQKWWAWWNSEQDTEVGEKPVDLSYNQNYFSFDQGYQQYTPTAECFQAGTPVWTDEGFVAIEKIRAGDRVLSKNIETGELMYKPVLRPTQRTPQELKTILLQGGETLVCTGGHPFWHSGHGWTMAKNLAAGNVLHTVIGSQKVAAISGGAAEKVYNLVVADFHTYFVGRGMVLSHDNAIREPTNAIVPGLMREELTAR</sequence>
<dbReference type="SMART" id="SM00306">
    <property type="entry name" value="HintN"/>
    <property type="match status" value="1"/>
</dbReference>
<feature type="domain" description="Hint" evidence="1">
    <location>
        <begin position="429"/>
        <end position="524"/>
    </location>
</feature>
<organism evidence="2 3">
    <name type="scientific">Symmachiella dynata</name>
    <dbReference type="NCBI Taxonomy" id="2527995"/>
    <lineage>
        <taxon>Bacteria</taxon>
        <taxon>Pseudomonadati</taxon>
        <taxon>Planctomycetota</taxon>
        <taxon>Planctomycetia</taxon>
        <taxon>Planctomycetales</taxon>
        <taxon>Planctomycetaceae</taxon>
        <taxon>Symmachiella</taxon>
    </lineage>
</organism>
<dbReference type="InterPro" id="IPR006141">
    <property type="entry name" value="Intein_N"/>
</dbReference>
<accession>A0A517ZHN8</accession>
<evidence type="ECO:0000259" key="1">
    <source>
        <dbReference type="SMART" id="SM00306"/>
    </source>
</evidence>
<proteinExistence type="predicted"/>
<reference evidence="2 3" key="1">
    <citation type="submission" date="2019-02" db="EMBL/GenBank/DDBJ databases">
        <title>Deep-cultivation of Planctomycetes and their phenomic and genomic characterization uncovers novel biology.</title>
        <authorList>
            <person name="Wiegand S."/>
            <person name="Jogler M."/>
            <person name="Boedeker C."/>
            <person name="Pinto D."/>
            <person name="Vollmers J."/>
            <person name="Rivas-Marin E."/>
            <person name="Kohn T."/>
            <person name="Peeters S.H."/>
            <person name="Heuer A."/>
            <person name="Rast P."/>
            <person name="Oberbeckmann S."/>
            <person name="Bunk B."/>
            <person name="Jeske O."/>
            <person name="Meyerdierks A."/>
            <person name="Storesund J.E."/>
            <person name="Kallscheuer N."/>
            <person name="Luecker S."/>
            <person name="Lage O.M."/>
            <person name="Pohl T."/>
            <person name="Merkel B.J."/>
            <person name="Hornburger P."/>
            <person name="Mueller R.-W."/>
            <person name="Bruemmer F."/>
            <person name="Labrenz M."/>
            <person name="Spormann A.M."/>
            <person name="Op den Camp H."/>
            <person name="Overmann J."/>
            <person name="Amann R."/>
            <person name="Jetten M.S.M."/>
            <person name="Mascher T."/>
            <person name="Medema M.H."/>
            <person name="Devos D.P."/>
            <person name="Kaster A.-K."/>
            <person name="Ovreas L."/>
            <person name="Rohde M."/>
            <person name="Galperin M.Y."/>
            <person name="Jogler C."/>
        </authorList>
    </citation>
    <scope>NUCLEOTIDE SEQUENCE [LARGE SCALE GENOMIC DNA]</scope>
    <source>
        <strain evidence="2 3">Mal52</strain>
    </source>
</reference>
<name>A0A517ZHN8_9PLAN</name>
<dbReference type="Proteomes" id="UP000319383">
    <property type="component" value="Chromosome"/>
</dbReference>
<dbReference type="Gene3D" id="2.170.16.10">
    <property type="entry name" value="Hedgehog/Intein (Hint) domain"/>
    <property type="match status" value="1"/>
</dbReference>
<dbReference type="RefSeq" id="WP_197534608.1">
    <property type="nucleotide sequence ID" value="NZ_CP036276.1"/>
</dbReference>
<gene>
    <name evidence="2" type="ORF">Mal52_04530</name>
</gene>
<dbReference type="KEGG" id="sdyn:Mal52_04530"/>
<keyword evidence="3" id="KW-1185">Reference proteome</keyword>
<dbReference type="PROSITE" id="PS50817">
    <property type="entry name" value="INTEIN_N_TER"/>
    <property type="match status" value="1"/>
</dbReference>
<dbReference type="InterPro" id="IPR036844">
    <property type="entry name" value="Hint_dom_sf"/>
</dbReference>
<dbReference type="GO" id="GO:0016539">
    <property type="term" value="P:intein-mediated protein splicing"/>
    <property type="evidence" value="ECO:0007669"/>
    <property type="project" value="InterPro"/>
</dbReference>
<dbReference type="EMBL" id="CP036276">
    <property type="protein sequence ID" value="QDU41998.1"/>
    <property type="molecule type" value="Genomic_DNA"/>
</dbReference>